<dbReference type="OrthoDB" id="5918172at2759"/>
<reference evidence="9" key="1">
    <citation type="submission" date="2025-08" db="UniProtKB">
        <authorList>
            <consortium name="Ensembl"/>
        </authorList>
    </citation>
    <scope>IDENTIFICATION</scope>
</reference>
<dbReference type="InterPro" id="IPR036047">
    <property type="entry name" value="F-box-like_dom_sf"/>
</dbReference>
<dbReference type="SUPFAM" id="SSF81383">
    <property type="entry name" value="F-box domain"/>
    <property type="match status" value="1"/>
</dbReference>
<dbReference type="AlphaFoldDB" id="A0A3B3T5X5"/>
<organism evidence="9 10">
    <name type="scientific">Paramormyrops kingsleyae</name>
    <dbReference type="NCBI Taxonomy" id="1676925"/>
    <lineage>
        <taxon>Eukaryota</taxon>
        <taxon>Metazoa</taxon>
        <taxon>Chordata</taxon>
        <taxon>Craniata</taxon>
        <taxon>Vertebrata</taxon>
        <taxon>Euteleostomi</taxon>
        <taxon>Actinopterygii</taxon>
        <taxon>Neopterygii</taxon>
        <taxon>Teleostei</taxon>
        <taxon>Osteoglossocephala</taxon>
        <taxon>Osteoglossomorpha</taxon>
        <taxon>Osteoglossiformes</taxon>
        <taxon>Mormyridae</taxon>
        <taxon>Paramormyrops</taxon>
    </lineage>
</organism>
<reference evidence="9" key="2">
    <citation type="submission" date="2025-09" db="UniProtKB">
        <authorList>
            <consortium name="Ensembl"/>
        </authorList>
    </citation>
    <scope>IDENTIFICATION</scope>
</reference>
<dbReference type="GO" id="GO:0008270">
    <property type="term" value="F:zinc ion binding"/>
    <property type="evidence" value="ECO:0007669"/>
    <property type="project" value="UniProtKB-KW"/>
</dbReference>
<dbReference type="PROSITE" id="PS50145">
    <property type="entry name" value="ZF_TRAF"/>
    <property type="match status" value="1"/>
</dbReference>
<dbReference type="GO" id="GO:0061630">
    <property type="term" value="F:ubiquitin protein ligase activity"/>
    <property type="evidence" value="ECO:0007669"/>
    <property type="project" value="InterPro"/>
</dbReference>
<dbReference type="InterPro" id="IPR001810">
    <property type="entry name" value="F-box_dom"/>
</dbReference>
<feature type="domain" description="TRAF-type" evidence="7">
    <location>
        <begin position="54"/>
        <end position="96"/>
    </location>
</feature>
<evidence type="ECO:0000313" key="9">
    <source>
        <dbReference type="Ensembl" id="ENSPKIP00000037858.1"/>
    </source>
</evidence>
<feature type="domain" description="F-box" evidence="8">
    <location>
        <begin position="556"/>
        <end position="607"/>
    </location>
</feature>
<dbReference type="InterPro" id="IPR001293">
    <property type="entry name" value="Znf_TRAF"/>
</dbReference>
<evidence type="ECO:0000256" key="6">
    <source>
        <dbReference type="SAM" id="MobiDB-lite"/>
    </source>
</evidence>
<name>A0A3B3T5X5_9TELE</name>
<protein>
    <submittedName>
        <fullName evidence="9">F-box protein 40</fullName>
    </submittedName>
</protein>
<dbReference type="Ensembl" id="ENSPKIT00000018839.1">
    <property type="protein sequence ID" value="ENSPKIP00000037858.1"/>
    <property type="gene ID" value="ENSPKIG00000015882.1"/>
</dbReference>
<dbReference type="PROSITE" id="PS50181">
    <property type="entry name" value="FBOX"/>
    <property type="match status" value="1"/>
</dbReference>
<feature type="region of interest" description="Disordered" evidence="6">
    <location>
        <begin position="223"/>
        <end position="272"/>
    </location>
</feature>
<dbReference type="STRING" id="1676925.ENSPKIP00000037858"/>
<feature type="zinc finger region" description="TRAF-type" evidence="5">
    <location>
        <begin position="54"/>
        <end position="96"/>
    </location>
</feature>
<dbReference type="Gene3D" id="1.20.1280.50">
    <property type="match status" value="1"/>
</dbReference>
<dbReference type="PANTHER" id="PTHR15933">
    <property type="entry name" value="PROTEIN CBG16327"/>
    <property type="match status" value="1"/>
</dbReference>
<keyword evidence="4 5" id="KW-0862">Zinc</keyword>
<evidence type="ECO:0000259" key="7">
    <source>
        <dbReference type="PROSITE" id="PS50145"/>
    </source>
</evidence>
<keyword evidence="1 5" id="KW-0479">Metal-binding</keyword>
<dbReference type="Proteomes" id="UP000261540">
    <property type="component" value="Unplaced"/>
</dbReference>
<keyword evidence="3" id="KW-0833">Ubl conjugation pathway</keyword>
<dbReference type="Gene3D" id="3.30.40.150">
    <property type="entry name" value="TRAF-like zinc-finger, N-terminal subdomain"/>
    <property type="match status" value="1"/>
</dbReference>
<evidence type="ECO:0000256" key="2">
    <source>
        <dbReference type="ARBA" id="ARBA00022771"/>
    </source>
</evidence>
<dbReference type="InterPro" id="IPR043013">
    <property type="entry name" value="Znf_TRAF_N"/>
</dbReference>
<evidence type="ECO:0000259" key="8">
    <source>
        <dbReference type="PROSITE" id="PS50181"/>
    </source>
</evidence>
<feature type="compositionally biased region" description="Basic and acidic residues" evidence="6">
    <location>
        <begin position="250"/>
        <end position="262"/>
    </location>
</feature>
<evidence type="ECO:0000256" key="3">
    <source>
        <dbReference type="ARBA" id="ARBA00022786"/>
    </source>
</evidence>
<dbReference type="CDD" id="cd22101">
    <property type="entry name" value="F-box_FBXO30-like"/>
    <property type="match status" value="1"/>
</dbReference>
<dbReference type="GO" id="GO:0005737">
    <property type="term" value="C:cytoplasm"/>
    <property type="evidence" value="ECO:0007669"/>
    <property type="project" value="TreeGrafter"/>
</dbReference>
<dbReference type="GeneTree" id="ENSGT00950000183204"/>
<dbReference type="Pfam" id="PF15966">
    <property type="entry name" value="F-box_4"/>
    <property type="match status" value="1"/>
</dbReference>
<dbReference type="Gene3D" id="3.30.40.10">
    <property type="entry name" value="Zinc/RING finger domain, C3HC4 (zinc finger)"/>
    <property type="match status" value="1"/>
</dbReference>
<keyword evidence="10" id="KW-1185">Reference proteome</keyword>
<evidence type="ECO:0000256" key="4">
    <source>
        <dbReference type="ARBA" id="ARBA00022833"/>
    </source>
</evidence>
<evidence type="ECO:0000313" key="10">
    <source>
        <dbReference type="Proteomes" id="UP000261540"/>
    </source>
</evidence>
<feature type="region of interest" description="Disordered" evidence="6">
    <location>
        <begin position="161"/>
        <end position="180"/>
    </location>
</feature>
<dbReference type="InterPro" id="IPR013083">
    <property type="entry name" value="Znf_RING/FYVE/PHD"/>
</dbReference>
<keyword evidence="2 5" id="KW-0863">Zinc-finger</keyword>
<dbReference type="PANTHER" id="PTHR15933:SF1">
    <property type="entry name" value="F-BOX ONLY PROTEIN 40"/>
    <property type="match status" value="1"/>
</dbReference>
<dbReference type="SUPFAM" id="SSF49599">
    <property type="entry name" value="TRAF domain-like"/>
    <property type="match status" value="1"/>
</dbReference>
<accession>A0A3B3T5X5</accession>
<sequence>MRRNRRPVVREHQHCERCFRLNCKAPIEISVSCVVISCRLLCGATFHMCKEEEHRLLCPKEKVSCLNVAYGCPITMLRSQLAQHLKVCPASVINCSMDWNRWPIADTDGAFYKNAVKEPFSAEQLDLRMALRDQKLVCNKLKMKAFFPELMEDVEEAEDSIDGAMGDPTDDEGTTQLSDCSSTMSDMQELIQEECMSLAKNTDGMDVRSHKLAEKMFSKEKGGCMQAGKAKADGQTPANQQKKQGSRGHQQAEETCQDRNEPETETTDASKIGFAPWHEGVLERLGKEVNPREYNMYLVHHGRMLIRFGHISACTPREKDFVYGSLEPIPVQTLRSFKVPTSYKEKRIHLKDPSVRAKSEDKSVDTSDLGFSEEDIPIMDELHTTLLCSTEKELRGHKICETVVTDGLFVDFATQTYHFQSAPFKHNAYLADIIPDQTLNLNVQIQTDGVTGRHNRTNSAFTFLCNHTFRRDEFTSHFKNVHVDIQSCLNGWFEERCPLAYLGCTYSQKRFQPSTQRATVSYNDELSTLSLRPEVSPSLSQGMKAVVPERKHERNTDVLSRLPFEILLYIARFLDSFSLSQLALVSQTMREMCATLLKERGMVFLKWTKKTYAHGGSRWKSRKVWQFSNLFSTVDKWSFAETLSMSEHLKHCSFYQTERKTEPVALIHICDKNMKR</sequence>
<proteinExistence type="predicted"/>
<dbReference type="InterPro" id="IPR031890">
    <property type="entry name" value="Fbxo30/Fbxo40"/>
</dbReference>
<evidence type="ECO:0000256" key="1">
    <source>
        <dbReference type="ARBA" id="ARBA00022723"/>
    </source>
</evidence>
<feature type="compositionally biased region" description="Polar residues" evidence="6">
    <location>
        <begin position="236"/>
        <end position="249"/>
    </location>
</feature>
<dbReference type="Pfam" id="PF15965">
    <property type="entry name" value="zf-TRAF_2"/>
    <property type="match status" value="1"/>
</dbReference>
<evidence type="ECO:0000256" key="5">
    <source>
        <dbReference type="PROSITE-ProRule" id="PRU00207"/>
    </source>
</evidence>